<dbReference type="Pfam" id="PF01094">
    <property type="entry name" value="ANF_receptor"/>
    <property type="match status" value="1"/>
</dbReference>
<sequence>MNIFSLLVLVSLSSLIQTQVTIAHGSLISGAVVTHEKAGAFSIGAIFDETCRPGKEARVAIEMVVRDFNLISNHHLILRFGNSQGKPVSAALSAKDLIATRGVKAIFGGHTVDEASAIAEAASEEVYDVPVLSLADLTSTISQEVQVTAVAAIIQSWGLNQVTLIYEAAPTLSLPEFIISKLSQSLQKSGAELPHIFALTSFSLNYLSKELNQLKKQKYRVFVIHATFESGYRLYQNAKKLNMTGDGYAWIATNSITDLFHSVSPKNMSLMQGIIGTKTYFQDNSMEFQDFRKRFRSNFRNRYPNEEIDEPGVFASQAYDAIRALFHSSNFTYFIQKNSAADFNIHSSHSRSINWKVAPAKVVEIVNVVGKSYRSAYWTEGLGFSETIDDKSFHHTSIEILNEVLWPAPPWHTDRWQRRILAGISEPIRVGVPARSLFRQFVKVEIDPITNATSYDGFSIKVFEEVMKLAYVNQYMTYNYTPFIGEYNDLVEQITSGRFDAVAGDLTISEEKLKRVDFSQPYTETGLVLIVPIRSKLPSQMWLFMKPFTTEMWGLIIAITIYNGLTVWLIERSHNDEFRSGTVWNQIGTLFWLAFSTLFTLRGDKLHSNLSRMALAVWLFVALLIIQSYTASLASMLTAQRLEPAIKYVATLKRMNATVGYCRGSFLRLYLIRAFGFDDAKINKYNSTGAYAKALNTGEIAGIFLEVASAKVFLAQYCKSFTKTEKIYKVGGLGFAFEKGFPMLPAINRAIMNITESGKLLELEDKYINSEKCVDADSISNEDASIGLDSFSILFGITGCTSTVALAMFVIRHFLHSKTEHGNLFKIKFIKRWPHYGKQSSARVTNVDSPRNSLEAPYSEARQSFSTTSDVESLEDHQHAPHHR</sequence>
<dbReference type="AlphaFoldDB" id="A0AAD8MFV9"/>
<feature type="domain" description="Ionotropic glutamate receptor C-terminal" evidence="18">
    <location>
        <begin position="429"/>
        <end position="770"/>
    </location>
</feature>
<feature type="compositionally biased region" description="Basic and acidic residues" evidence="15">
    <location>
        <begin position="874"/>
        <end position="884"/>
    </location>
</feature>
<dbReference type="InterPro" id="IPR001828">
    <property type="entry name" value="ANF_lig-bd_rcpt"/>
</dbReference>
<feature type="transmembrane region" description="Helical" evidence="16">
    <location>
        <begin position="613"/>
        <end position="637"/>
    </location>
</feature>
<keyword evidence="12 13" id="KW-0407">Ion channel</keyword>
<dbReference type="PIRSF" id="PIRSF037090">
    <property type="entry name" value="Iontro_Glu-like_rcpt_pln"/>
    <property type="match status" value="1"/>
</dbReference>
<dbReference type="Gene3D" id="3.40.190.10">
    <property type="entry name" value="Periplasmic binding protein-like II"/>
    <property type="match status" value="1"/>
</dbReference>
<evidence type="ECO:0000256" key="17">
    <source>
        <dbReference type="SAM" id="SignalP"/>
    </source>
</evidence>
<evidence type="ECO:0000256" key="7">
    <source>
        <dbReference type="ARBA" id="ARBA00023065"/>
    </source>
</evidence>
<feature type="compositionally biased region" description="Polar residues" evidence="15">
    <location>
        <begin position="841"/>
        <end position="852"/>
    </location>
</feature>
<evidence type="ECO:0000256" key="12">
    <source>
        <dbReference type="ARBA" id="ARBA00023303"/>
    </source>
</evidence>
<dbReference type="SUPFAM" id="SSF53822">
    <property type="entry name" value="Periplasmic binding protein-like I"/>
    <property type="match status" value="1"/>
</dbReference>
<keyword evidence="3 13" id="KW-0813">Transport</keyword>
<feature type="transmembrane region" description="Helical" evidence="16">
    <location>
        <begin position="552"/>
        <end position="570"/>
    </location>
</feature>
<keyword evidence="7 13" id="KW-0406">Ion transport</keyword>
<dbReference type="InterPro" id="IPR017103">
    <property type="entry name" value="Iontropic_Glu_rcpt_pln"/>
</dbReference>
<keyword evidence="14" id="KW-1015">Disulfide bond</keyword>
<dbReference type="FunFam" id="3.40.50.2300:FF:000188">
    <property type="entry name" value="Glutamate receptor"/>
    <property type="match status" value="1"/>
</dbReference>
<proteinExistence type="inferred from homology"/>
<evidence type="ECO:0000256" key="2">
    <source>
        <dbReference type="ARBA" id="ARBA00008685"/>
    </source>
</evidence>
<evidence type="ECO:0000256" key="3">
    <source>
        <dbReference type="ARBA" id="ARBA00022448"/>
    </source>
</evidence>
<keyword evidence="9 13" id="KW-0675">Receptor</keyword>
<keyword evidence="6 16" id="KW-1133">Transmembrane helix</keyword>
<evidence type="ECO:0000256" key="1">
    <source>
        <dbReference type="ARBA" id="ARBA00004141"/>
    </source>
</evidence>
<name>A0AAD8MFV9_9APIA</name>
<feature type="disulfide bond" evidence="14">
    <location>
        <begin position="718"/>
        <end position="773"/>
    </location>
</feature>
<dbReference type="SMART" id="SM00079">
    <property type="entry name" value="PBPe"/>
    <property type="match status" value="1"/>
</dbReference>
<feature type="signal peptide" evidence="17">
    <location>
        <begin position="1"/>
        <end position="18"/>
    </location>
</feature>
<feature type="region of interest" description="Disordered" evidence="15">
    <location>
        <begin position="841"/>
        <end position="884"/>
    </location>
</feature>
<evidence type="ECO:0000256" key="13">
    <source>
        <dbReference type="PIRNR" id="PIRNR037090"/>
    </source>
</evidence>
<evidence type="ECO:0000256" key="11">
    <source>
        <dbReference type="ARBA" id="ARBA00023286"/>
    </source>
</evidence>
<accession>A0AAD8MFV9</accession>
<dbReference type="FunFam" id="1.10.287.70:FF:000172">
    <property type="entry name" value="Glutamate receptor"/>
    <property type="match status" value="1"/>
</dbReference>
<dbReference type="EMBL" id="JAUIZM010000008">
    <property type="protein sequence ID" value="KAK1371881.1"/>
    <property type="molecule type" value="Genomic_DNA"/>
</dbReference>
<feature type="compositionally biased region" description="Polar residues" evidence="15">
    <location>
        <begin position="861"/>
        <end position="871"/>
    </location>
</feature>
<dbReference type="CDD" id="cd13686">
    <property type="entry name" value="GluR_Plant"/>
    <property type="match status" value="1"/>
</dbReference>
<gene>
    <name evidence="19" type="ORF">POM88_037973</name>
</gene>
<keyword evidence="4 16" id="KW-0812">Transmembrane</keyword>
<dbReference type="InterPro" id="IPR015683">
    <property type="entry name" value="Ionotropic_Glu_rcpt"/>
</dbReference>
<dbReference type="GO" id="GO:0015276">
    <property type="term" value="F:ligand-gated monoatomic ion channel activity"/>
    <property type="evidence" value="ECO:0007669"/>
    <property type="project" value="InterPro"/>
</dbReference>
<evidence type="ECO:0000256" key="16">
    <source>
        <dbReference type="SAM" id="Phobius"/>
    </source>
</evidence>
<dbReference type="SUPFAM" id="SSF53850">
    <property type="entry name" value="Periplasmic binding protein-like II"/>
    <property type="match status" value="1"/>
</dbReference>
<dbReference type="Proteomes" id="UP001237642">
    <property type="component" value="Unassembled WGS sequence"/>
</dbReference>
<comment type="subcellular location">
    <subcellularLocation>
        <location evidence="1">Membrane</location>
        <topology evidence="1">Multi-pass membrane protein</topology>
    </subcellularLocation>
</comment>
<reference evidence="19" key="1">
    <citation type="submission" date="2023-02" db="EMBL/GenBank/DDBJ databases">
        <title>Genome of toxic invasive species Heracleum sosnowskyi carries increased number of genes despite the absence of recent whole-genome duplications.</title>
        <authorList>
            <person name="Schelkunov M."/>
            <person name="Shtratnikova V."/>
            <person name="Makarenko M."/>
            <person name="Klepikova A."/>
            <person name="Omelchenko D."/>
            <person name="Novikova G."/>
            <person name="Obukhova E."/>
            <person name="Bogdanov V."/>
            <person name="Penin A."/>
            <person name="Logacheva M."/>
        </authorList>
    </citation>
    <scope>NUCLEOTIDE SEQUENCE</scope>
    <source>
        <strain evidence="19">Hsosn_3</strain>
        <tissue evidence="19">Leaf</tissue>
    </source>
</reference>
<feature type="transmembrane region" description="Helical" evidence="16">
    <location>
        <begin position="793"/>
        <end position="815"/>
    </location>
</feature>
<evidence type="ECO:0000256" key="4">
    <source>
        <dbReference type="ARBA" id="ARBA00022692"/>
    </source>
</evidence>
<evidence type="ECO:0000256" key="15">
    <source>
        <dbReference type="SAM" id="MobiDB-lite"/>
    </source>
</evidence>
<evidence type="ECO:0000256" key="8">
    <source>
        <dbReference type="ARBA" id="ARBA00023136"/>
    </source>
</evidence>
<dbReference type="Pfam" id="PF00060">
    <property type="entry name" value="Lig_chan"/>
    <property type="match status" value="1"/>
</dbReference>
<reference evidence="19" key="2">
    <citation type="submission" date="2023-05" db="EMBL/GenBank/DDBJ databases">
        <authorList>
            <person name="Schelkunov M.I."/>
        </authorList>
    </citation>
    <scope>NUCLEOTIDE SEQUENCE</scope>
    <source>
        <strain evidence="19">Hsosn_3</strain>
        <tissue evidence="19">Leaf</tissue>
    </source>
</reference>
<comment type="similarity">
    <text evidence="2 13">Belongs to the glutamate-gated ion channel (TC 1.A.10.1) family.</text>
</comment>
<organism evidence="19 20">
    <name type="scientific">Heracleum sosnowskyi</name>
    <dbReference type="NCBI Taxonomy" id="360622"/>
    <lineage>
        <taxon>Eukaryota</taxon>
        <taxon>Viridiplantae</taxon>
        <taxon>Streptophyta</taxon>
        <taxon>Embryophyta</taxon>
        <taxon>Tracheophyta</taxon>
        <taxon>Spermatophyta</taxon>
        <taxon>Magnoliopsida</taxon>
        <taxon>eudicotyledons</taxon>
        <taxon>Gunneridae</taxon>
        <taxon>Pentapetalae</taxon>
        <taxon>asterids</taxon>
        <taxon>campanulids</taxon>
        <taxon>Apiales</taxon>
        <taxon>Apiaceae</taxon>
        <taxon>Apioideae</taxon>
        <taxon>apioid superclade</taxon>
        <taxon>Tordylieae</taxon>
        <taxon>Tordyliinae</taxon>
        <taxon>Heracleum</taxon>
    </lineage>
</organism>
<evidence type="ECO:0000256" key="6">
    <source>
        <dbReference type="ARBA" id="ARBA00022989"/>
    </source>
</evidence>
<comment type="caution">
    <text evidence="19">The sequence shown here is derived from an EMBL/GenBank/DDBJ whole genome shotgun (WGS) entry which is preliminary data.</text>
</comment>
<evidence type="ECO:0000313" key="19">
    <source>
        <dbReference type="EMBL" id="KAK1371881.1"/>
    </source>
</evidence>
<dbReference type="InterPro" id="IPR028082">
    <property type="entry name" value="Peripla_BP_I"/>
</dbReference>
<evidence type="ECO:0000256" key="14">
    <source>
        <dbReference type="PIRSR" id="PIRSR037090-50"/>
    </source>
</evidence>
<keyword evidence="10" id="KW-0325">Glycoprotein</keyword>
<evidence type="ECO:0000313" key="20">
    <source>
        <dbReference type="Proteomes" id="UP001237642"/>
    </source>
</evidence>
<keyword evidence="5 17" id="KW-0732">Signal</keyword>
<keyword evidence="8 13" id="KW-0472">Membrane</keyword>
<protein>
    <recommendedName>
        <fullName evidence="13">Glutamate receptor</fullName>
    </recommendedName>
</protein>
<dbReference type="PANTHER" id="PTHR18966">
    <property type="entry name" value="IONOTROPIC GLUTAMATE RECEPTOR"/>
    <property type="match status" value="1"/>
</dbReference>
<dbReference type="GO" id="GO:0016020">
    <property type="term" value="C:membrane"/>
    <property type="evidence" value="ECO:0007669"/>
    <property type="project" value="UniProtKB-SubCell"/>
</dbReference>
<dbReference type="Gene3D" id="1.10.287.70">
    <property type="match status" value="1"/>
</dbReference>
<keyword evidence="11 13" id="KW-1071">Ligand-gated ion channel</keyword>
<dbReference type="Gene3D" id="3.40.50.2300">
    <property type="match status" value="1"/>
</dbReference>
<feature type="chain" id="PRO_5042265909" description="Glutamate receptor" evidence="17">
    <location>
        <begin position="19"/>
        <end position="884"/>
    </location>
</feature>
<evidence type="ECO:0000256" key="5">
    <source>
        <dbReference type="ARBA" id="ARBA00022729"/>
    </source>
</evidence>
<comment type="function">
    <text evidence="13">Glutamate-gated receptor that probably acts as non-selective cation channel.</text>
</comment>
<evidence type="ECO:0000256" key="10">
    <source>
        <dbReference type="ARBA" id="ARBA00023180"/>
    </source>
</evidence>
<evidence type="ECO:0000256" key="9">
    <source>
        <dbReference type="ARBA" id="ARBA00023170"/>
    </source>
</evidence>
<evidence type="ECO:0000259" key="18">
    <source>
        <dbReference type="SMART" id="SM00079"/>
    </source>
</evidence>
<feature type="transmembrane region" description="Helical" evidence="16">
    <location>
        <begin position="582"/>
        <end position="601"/>
    </location>
</feature>
<dbReference type="InterPro" id="IPR001320">
    <property type="entry name" value="Iontro_rcpt_C"/>
</dbReference>
<keyword evidence="20" id="KW-1185">Reference proteome</keyword>